<evidence type="ECO:0000259" key="6">
    <source>
        <dbReference type="PROSITE" id="PS51469"/>
    </source>
</evidence>
<dbReference type="GO" id="GO:0016020">
    <property type="term" value="C:membrane"/>
    <property type="evidence" value="ECO:0007669"/>
    <property type="project" value="UniProtKB-SubCell"/>
</dbReference>
<gene>
    <name evidence="7" type="ORF">ZIOFF_069572</name>
</gene>
<proteinExistence type="predicted"/>
<comment type="subcellular location">
    <subcellularLocation>
        <location evidence="1">Membrane</location>
    </subcellularLocation>
</comment>
<organism evidence="7 8">
    <name type="scientific">Zingiber officinale</name>
    <name type="common">Ginger</name>
    <name type="synonym">Amomum zingiber</name>
    <dbReference type="NCBI Taxonomy" id="94328"/>
    <lineage>
        <taxon>Eukaryota</taxon>
        <taxon>Viridiplantae</taxon>
        <taxon>Streptophyta</taxon>
        <taxon>Embryophyta</taxon>
        <taxon>Tracheophyta</taxon>
        <taxon>Spermatophyta</taxon>
        <taxon>Magnoliopsida</taxon>
        <taxon>Liliopsida</taxon>
        <taxon>Zingiberales</taxon>
        <taxon>Zingiberaceae</taxon>
        <taxon>Zingiber</taxon>
    </lineage>
</organism>
<dbReference type="AlphaFoldDB" id="A0A8J5EQ07"/>
<accession>A0A8J5EQ07</accession>
<reference evidence="7 8" key="1">
    <citation type="submission" date="2020-08" db="EMBL/GenBank/DDBJ databases">
        <title>Plant Genome Project.</title>
        <authorList>
            <person name="Zhang R.-G."/>
        </authorList>
    </citation>
    <scope>NUCLEOTIDE SEQUENCE [LARGE SCALE GENOMIC DNA]</scope>
    <source>
        <tissue evidence="7">Rhizome</tissue>
    </source>
</reference>
<dbReference type="EMBL" id="JACMSC010000020">
    <property type="protein sequence ID" value="KAG6472115.1"/>
    <property type="molecule type" value="Genomic_DNA"/>
</dbReference>
<dbReference type="PROSITE" id="PS51469">
    <property type="entry name" value="SUN"/>
    <property type="match status" value="1"/>
</dbReference>
<dbReference type="Proteomes" id="UP000734854">
    <property type="component" value="Unassembled WGS sequence"/>
</dbReference>
<keyword evidence="3" id="KW-1133">Transmembrane helix</keyword>
<keyword evidence="5" id="KW-0175">Coiled coil</keyword>
<dbReference type="GO" id="GO:0005635">
    <property type="term" value="C:nuclear envelope"/>
    <property type="evidence" value="ECO:0007669"/>
    <property type="project" value="UniProtKB-ARBA"/>
</dbReference>
<keyword evidence="8" id="KW-1185">Reference proteome</keyword>
<evidence type="ECO:0000313" key="8">
    <source>
        <dbReference type="Proteomes" id="UP000734854"/>
    </source>
</evidence>
<evidence type="ECO:0000256" key="5">
    <source>
        <dbReference type="SAM" id="Coils"/>
    </source>
</evidence>
<feature type="domain" description="SUN" evidence="6">
    <location>
        <begin position="290"/>
        <end position="760"/>
    </location>
</feature>
<evidence type="ECO:0000256" key="1">
    <source>
        <dbReference type="ARBA" id="ARBA00004370"/>
    </source>
</evidence>
<comment type="caution">
    <text evidence="7">The sequence shown here is derived from an EMBL/GenBank/DDBJ whole genome shotgun (WGS) entry which is preliminary data.</text>
</comment>
<evidence type="ECO:0000256" key="3">
    <source>
        <dbReference type="ARBA" id="ARBA00022989"/>
    </source>
</evidence>
<keyword evidence="4" id="KW-0472">Membrane</keyword>
<evidence type="ECO:0000256" key="2">
    <source>
        <dbReference type="ARBA" id="ARBA00022692"/>
    </source>
</evidence>
<dbReference type="PANTHER" id="PTHR12911">
    <property type="entry name" value="SAD1/UNC-84-LIKE PROTEIN-RELATED"/>
    <property type="match status" value="1"/>
</dbReference>
<dbReference type="InterPro" id="IPR012919">
    <property type="entry name" value="SUN_dom"/>
</dbReference>
<dbReference type="Pfam" id="PF07738">
    <property type="entry name" value="Sad1_UNC"/>
    <property type="match status" value="2"/>
</dbReference>
<dbReference type="PANTHER" id="PTHR12911:SF8">
    <property type="entry name" value="KLAROID PROTEIN-RELATED"/>
    <property type="match status" value="1"/>
</dbReference>
<evidence type="ECO:0000313" key="7">
    <source>
        <dbReference type="EMBL" id="KAG6472115.1"/>
    </source>
</evidence>
<dbReference type="Gene3D" id="2.60.120.260">
    <property type="entry name" value="Galactose-binding domain-like"/>
    <property type="match status" value="2"/>
</dbReference>
<dbReference type="InterPro" id="IPR045119">
    <property type="entry name" value="SUN1-5"/>
</dbReference>
<name>A0A8J5EQ07_ZINOF</name>
<feature type="coiled-coil region" evidence="5">
    <location>
        <begin position="193"/>
        <end position="227"/>
    </location>
</feature>
<protein>
    <recommendedName>
        <fullName evidence="6">SUN domain-containing protein</fullName>
    </recommendedName>
</protein>
<sequence length="767" mass="84868">MSTSTSAGVAAASPVANTSVSLGLDANGKPNSRRRTMVAVEKRLTADGLSKGGTNGVLNGKDLNHTVRRETVVERTKDYSTLRKGLVASSTVSPQRKKLVRKPEKSKWQIVLSILTKNCLLLASLLWLGQTIWRWTHSTGENANTALAALEYESRISEVETSLKKTAKMLQIQLDVVDKKIGSEISITTKEFFKQVKNKGAFFEEQLKKLESKADSLGKSLSELNELDLILREDFEKLILELKNTKNMDDTSMKFDLDQIRAFASDIVQKEIDKHAADGLGRVDYALASGGTKVVRHSTPYCLGKGSNWFTSATGRNGVHANSHKMLSPSFGEPGQCFSLQGSSGFVEIRLRTGIIPEAVTLEHVSKVLHEASIYARATKVLEILLTSPGLGTRGLCFKCGEKFHPLHQCAEKQLKLLVLEEDERLNSDGEIMGPEAENSEDEEDLGMNSEFTNNNRAMKLEGKLMGIAIVVHETRKLGIKLGDGHKVFAKGKCPDLGSFLLKTLGKVVMDWKEMIMQFLHEDLLVILQAEGVPSQTTLPPESELNASQQLELSQLLEKFSAVCKEGSRLPPTHSQQHAIVLVVYWPTHLSHLSMVLEVVKNQLVANSKKCSFGITILEYLDPMISRQDLPSGLEVTHGDDVDPGYVIASRNIVHNGEVISQWLVKWKDKDMIDTTSSAPKNCRVSGWFESPDDDLSSNAKKISILTEFSYDLEKSNAQTYNIETTDCGVVNMVRFDFTSNHGNSALTCIYRFRVHGYELSSPATMH</sequence>
<keyword evidence="2" id="KW-0812">Transmembrane</keyword>
<dbReference type="GO" id="GO:0043495">
    <property type="term" value="F:protein-membrane adaptor activity"/>
    <property type="evidence" value="ECO:0007669"/>
    <property type="project" value="TreeGrafter"/>
</dbReference>
<evidence type="ECO:0000256" key="4">
    <source>
        <dbReference type="ARBA" id="ARBA00023136"/>
    </source>
</evidence>